<proteinExistence type="predicted"/>
<dbReference type="EnsemblMetazoa" id="G28677.1">
    <property type="protein sequence ID" value="G28677.1:cds"/>
    <property type="gene ID" value="G28677"/>
</dbReference>
<name>A0A8W8LRA9_MAGGI</name>
<evidence type="ECO:0000313" key="2">
    <source>
        <dbReference type="EnsemblMetazoa" id="G28677.1:cds"/>
    </source>
</evidence>
<sequence length="78" mass="8559">MWTGISLHGSINKTWSLSASFDGAWQKRVTGRAYNSLTGHASLFGEKSKKIISFSVKGKECRICAAAKSKGRYFDNGK</sequence>
<organism evidence="2 3">
    <name type="scientific">Magallana gigas</name>
    <name type="common">Pacific oyster</name>
    <name type="synonym">Crassostrea gigas</name>
    <dbReference type="NCBI Taxonomy" id="29159"/>
    <lineage>
        <taxon>Eukaryota</taxon>
        <taxon>Metazoa</taxon>
        <taxon>Spiralia</taxon>
        <taxon>Lophotrochozoa</taxon>
        <taxon>Mollusca</taxon>
        <taxon>Bivalvia</taxon>
        <taxon>Autobranchia</taxon>
        <taxon>Pteriomorphia</taxon>
        <taxon>Ostreida</taxon>
        <taxon>Ostreoidea</taxon>
        <taxon>Ostreidae</taxon>
        <taxon>Magallana</taxon>
    </lineage>
</organism>
<dbReference type="InterPro" id="IPR049012">
    <property type="entry name" value="Mutator_transp_dom"/>
</dbReference>
<dbReference type="Pfam" id="PF20700">
    <property type="entry name" value="Mutator"/>
    <property type="match status" value="1"/>
</dbReference>
<dbReference type="AlphaFoldDB" id="A0A8W8LRA9"/>
<evidence type="ECO:0000313" key="3">
    <source>
        <dbReference type="Proteomes" id="UP000005408"/>
    </source>
</evidence>
<accession>A0A8W8LRA9</accession>
<protein>
    <recommendedName>
        <fullName evidence="1">Mutator-like transposase domain-containing protein</fullName>
    </recommendedName>
</protein>
<keyword evidence="3" id="KW-1185">Reference proteome</keyword>
<evidence type="ECO:0000259" key="1">
    <source>
        <dbReference type="Pfam" id="PF20700"/>
    </source>
</evidence>
<feature type="domain" description="Mutator-like transposase" evidence="1">
    <location>
        <begin position="16"/>
        <end position="71"/>
    </location>
</feature>
<dbReference type="Proteomes" id="UP000005408">
    <property type="component" value="Unassembled WGS sequence"/>
</dbReference>
<reference evidence="2" key="1">
    <citation type="submission" date="2022-08" db="UniProtKB">
        <authorList>
            <consortium name="EnsemblMetazoa"/>
        </authorList>
    </citation>
    <scope>IDENTIFICATION</scope>
    <source>
        <strain evidence="2">05x7-T-G4-1.051#20</strain>
    </source>
</reference>